<reference evidence="2 3" key="1">
    <citation type="submission" date="2014-06" db="EMBL/GenBank/DDBJ databases">
        <title>Evolutionary Origins and Diversification of the Mycorrhizal Mutualists.</title>
        <authorList>
            <consortium name="DOE Joint Genome Institute"/>
            <consortium name="Mycorrhizal Genomics Consortium"/>
            <person name="Kohler A."/>
            <person name="Kuo A."/>
            <person name="Nagy L.G."/>
            <person name="Floudas D."/>
            <person name="Copeland A."/>
            <person name="Barry K.W."/>
            <person name="Cichocki N."/>
            <person name="Veneault-Fourrey C."/>
            <person name="LaButti K."/>
            <person name="Lindquist E.A."/>
            <person name="Lipzen A."/>
            <person name="Lundell T."/>
            <person name="Morin E."/>
            <person name="Murat C."/>
            <person name="Riley R."/>
            <person name="Ohm R."/>
            <person name="Sun H."/>
            <person name="Tunlid A."/>
            <person name="Henrissat B."/>
            <person name="Grigoriev I.V."/>
            <person name="Hibbett D.S."/>
            <person name="Martin F."/>
        </authorList>
    </citation>
    <scope>NUCLEOTIDE SEQUENCE [LARGE SCALE GENOMIC DNA]</scope>
    <source>
        <strain evidence="2 3">SS14</strain>
    </source>
</reference>
<organism evidence="2 3">
    <name type="scientific">Sphaerobolus stellatus (strain SS14)</name>
    <dbReference type="NCBI Taxonomy" id="990650"/>
    <lineage>
        <taxon>Eukaryota</taxon>
        <taxon>Fungi</taxon>
        <taxon>Dikarya</taxon>
        <taxon>Basidiomycota</taxon>
        <taxon>Agaricomycotina</taxon>
        <taxon>Agaricomycetes</taxon>
        <taxon>Phallomycetidae</taxon>
        <taxon>Geastrales</taxon>
        <taxon>Sphaerobolaceae</taxon>
        <taxon>Sphaerobolus</taxon>
    </lineage>
</organism>
<feature type="compositionally biased region" description="Low complexity" evidence="1">
    <location>
        <begin position="185"/>
        <end position="200"/>
    </location>
</feature>
<dbReference type="HOGENOM" id="CLU_998087_0_0_1"/>
<gene>
    <name evidence="2" type="ORF">M422DRAFT_778391</name>
</gene>
<evidence type="ECO:0000313" key="2">
    <source>
        <dbReference type="EMBL" id="KIJ46735.1"/>
    </source>
</evidence>
<feature type="region of interest" description="Disordered" evidence="1">
    <location>
        <begin position="131"/>
        <end position="205"/>
    </location>
</feature>
<evidence type="ECO:0000256" key="1">
    <source>
        <dbReference type="SAM" id="MobiDB-lite"/>
    </source>
</evidence>
<feature type="compositionally biased region" description="Polar residues" evidence="1">
    <location>
        <begin position="134"/>
        <end position="144"/>
    </location>
</feature>
<feature type="compositionally biased region" description="Polar residues" evidence="1">
    <location>
        <begin position="173"/>
        <end position="184"/>
    </location>
</feature>
<feature type="region of interest" description="Disordered" evidence="1">
    <location>
        <begin position="88"/>
        <end position="109"/>
    </location>
</feature>
<feature type="compositionally biased region" description="Pro residues" evidence="1">
    <location>
        <begin position="260"/>
        <end position="270"/>
    </location>
</feature>
<proteinExistence type="predicted"/>
<accession>A0A0C9UUJ3</accession>
<dbReference type="AlphaFoldDB" id="A0A0C9UUJ3"/>
<name>A0A0C9UUJ3_SPHS4</name>
<protein>
    <submittedName>
        <fullName evidence="2">Uncharacterized protein</fullName>
    </submittedName>
</protein>
<dbReference type="EMBL" id="KN837106">
    <property type="protein sequence ID" value="KIJ46735.1"/>
    <property type="molecule type" value="Genomic_DNA"/>
</dbReference>
<evidence type="ECO:0000313" key="3">
    <source>
        <dbReference type="Proteomes" id="UP000054279"/>
    </source>
</evidence>
<sequence>MSRTVHLHSGYFTNPLPLVRRKDENQHDRDPIPCIVVVAATAAAGVVLDSQDALVAPDFIHRRRCAAAASGRPRNVAVSPGLAAMGLSADAAPDTRPPQHHPGSPLETGCTAICSRRRMLPSVYGMRYVPMKPSSPSVSAQSLTRRPPPSALLQALPSPTDPSPTLSLPSNSVYTASSSVPWANTPSSPTVPSPAAQAPTGHNRAHKQLGEWEIEFQGYQSRNTPRLKIHAFPIHFAALKIEYHYLTLICVTRSFSPSATPSPSPKPPTKQRPQSEARA</sequence>
<feature type="compositionally biased region" description="Low complexity" evidence="1">
    <location>
        <begin position="151"/>
        <end position="172"/>
    </location>
</feature>
<dbReference type="Proteomes" id="UP000054279">
    <property type="component" value="Unassembled WGS sequence"/>
</dbReference>
<feature type="region of interest" description="Disordered" evidence="1">
    <location>
        <begin position="256"/>
        <end position="279"/>
    </location>
</feature>
<keyword evidence="3" id="KW-1185">Reference proteome</keyword>